<dbReference type="Proteomes" id="UP001176940">
    <property type="component" value="Unassembled WGS sequence"/>
</dbReference>
<evidence type="ECO:0000256" key="1">
    <source>
        <dbReference type="ARBA" id="ARBA00013044"/>
    </source>
</evidence>
<name>A0ABN9MMC4_9NEOB</name>
<evidence type="ECO:0000313" key="4">
    <source>
        <dbReference type="Proteomes" id="UP001176940"/>
    </source>
</evidence>
<reference evidence="3" key="1">
    <citation type="submission" date="2023-07" db="EMBL/GenBank/DDBJ databases">
        <authorList>
            <person name="Stuckert A."/>
        </authorList>
    </citation>
    <scope>NUCLEOTIDE SEQUENCE</scope>
</reference>
<dbReference type="InterPro" id="IPR036691">
    <property type="entry name" value="Endo/exonu/phosph_ase_sf"/>
</dbReference>
<dbReference type="SMART" id="SM00128">
    <property type="entry name" value="IPPc"/>
    <property type="match status" value="1"/>
</dbReference>
<dbReference type="EMBL" id="CAUEEQ010078723">
    <property type="protein sequence ID" value="CAJ0967916.1"/>
    <property type="molecule type" value="Genomic_DNA"/>
</dbReference>
<organism evidence="3 4">
    <name type="scientific">Ranitomeya imitator</name>
    <name type="common">mimic poison frog</name>
    <dbReference type="NCBI Taxonomy" id="111125"/>
    <lineage>
        <taxon>Eukaryota</taxon>
        <taxon>Metazoa</taxon>
        <taxon>Chordata</taxon>
        <taxon>Craniata</taxon>
        <taxon>Vertebrata</taxon>
        <taxon>Euteleostomi</taxon>
        <taxon>Amphibia</taxon>
        <taxon>Batrachia</taxon>
        <taxon>Anura</taxon>
        <taxon>Neobatrachia</taxon>
        <taxon>Hyloidea</taxon>
        <taxon>Dendrobatidae</taxon>
        <taxon>Dendrobatinae</taxon>
        <taxon>Ranitomeya</taxon>
    </lineage>
</organism>
<evidence type="ECO:0000259" key="2">
    <source>
        <dbReference type="SMART" id="SM00128"/>
    </source>
</evidence>
<accession>A0ABN9MMC4</accession>
<proteinExistence type="predicted"/>
<dbReference type="InterPro" id="IPR000300">
    <property type="entry name" value="IPPc"/>
</dbReference>
<dbReference type="Gene3D" id="3.60.10.10">
    <property type="entry name" value="Endonuclease/exonuclease/phosphatase"/>
    <property type="match status" value="1"/>
</dbReference>
<feature type="domain" description="Inositol polyphosphate-related phosphatase" evidence="2">
    <location>
        <begin position="4"/>
        <end position="220"/>
    </location>
</feature>
<dbReference type="SUPFAM" id="SSF56219">
    <property type="entry name" value="DNase I-like"/>
    <property type="match status" value="1"/>
</dbReference>
<sequence>MFYFPTGGGTSQINDLTVCIALCQITDLTCSAAGFTVPALSRLCEATSLPAGPGSAAILDPGLEQAGREAQLISSVYHFSLVFWFGDLNFRIDDLDLYFVKSAVQGNKLSLLWEKDQLNMAKCCEHVLSGFMEGPLTFPPTYKYDVGTNIYDTSSKKRKPAWTDRILWKMKNPISQSDTSSSVSAGLSATLLSYGSHMQYTESDHKPVSAIFTVKGGTSHYGVRSLI</sequence>
<keyword evidence="4" id="KW-1185">Reference proteome</keyword>
<dbReference type="EC" id="3.1.3.36" evidence="1"/>
<dbReference type="Pfam" id="PF22669">
    <property type="entry name" value="Exo_endo_phos2"/>
    <property type="match status" value="1"/>
</dbReference>
<dbReference type="PANTHER" id="PTHR11200:SF127">
    <property type="entry name" value="PHOSPHATIDYLINOSITOL 4,5-BISPHOSPHATE 5-PHOSPHATASE A"/>
    <property type="match status" value="1"/>
</dbReference>
<dbReference type="PANTHER" id="PTHR11200">
    <property type="entry name" value="INOSITOL 5-PHOSPHATASE"/>
    <property type="match status" value="1"/>
</dbReference>
<evidence type="ECO:0000313" key="3">
    <source>
        <dbReference type="EMBL" id="CAJ0967916.1"/>
    </source>
</evidence>
<gene>
    <name evidence="3" type="ORF">RIMI_LOCUS22624786</name>
</gene>
<comment type="caution">
    <text evidence="3">The sequence shown here is derived from an EMBL/GenBank/DDBJ whole genome shotgun (WGS) entry which is preliminary data.</text>
</comment>
<protein>
    <recommendedName>
        <fullName evidence="1">phosphoinositide 5-phosphatase</fullName>
        <ecNumber evidence="1">3.1.3.36</ecNumber>
    </recommendedName>
</protein>
<dbReference type="InterPro" id="IPR046985">
    <property type="entry name" value="IP5"/>
</dbReference>